<dbReference type="SUPFAM" id="SSF53448">
    <property type="entry name" value="Nucleotide-diphospho-sugar transferases"/>
    <property type="match status" value="1"/>
</dbReference>
<gene>
    <name evidence="2" type="ORF">EJN90_09835</name>
</gene>
<dbReference type="CDD" id="cd04181">
    <property type="entry name" value="NTP_transferase"/>
    <property type="match status" value="1"/>
</dbReference>
<dbReference type="InterPro" id="IPR029044">
    <property type="entry name" value="Nucleotide-diphossugar_trans"/>
</dbReference>
<dbReference type="RefSeq" id="WP_126110785.1">
    <property type="nucleotide sequence ID" value="NZ_CP034465.1"/>
</dbReference>
<organism evidence="2 3">
    <name type="scientific">Jeotgalibaca ciconiae</name>
    <dbReference type="NCBI Taxonomy" id="2496265"/>
    <lineage>
        <taxon>Bacteria</taxon>
        <taxon>Bacillati</taxon>
        <taxon>Bacillota</taxon>
        <taxon>Bacilli</taxon>
        <taxon>Lactobacillales</taxon>
        <taxon>Carnobacteriaceae</taxon>
        <taxon>Jeotgalibaca</taxon>
    </lineage>
</organism>
<dbReference type="OrthoDB" id="9803871at2"/>
<dbReference type="PANTHER" id="PTHR42883">
    <property type="entry name" value="GLUCOSE-1-PHOSPHATE THYMIDYLTRANSFERASE"/>
    <property type="match status" value="1"/>
</dbReference>
<dbReference type="Proteomes" id="UP000273326">
    <property type="component" value="Chromosome"/>
</dbReference>
<evidence type="ECO:0000313" key="3">
    <source>
        <dbReference type="Proteomes" id="UP000273326"/>
    </source>
</evidence>
<dbReference type="AlphaFoldDB" id="A0A3S9HC20"/>
<keyword evidence="2" id="KW-0808">Transferase</keyword>
<proteinExistence type="predicted"/>
<dbReference type="Pfam" id="PF00483">
    <property type="entry name" value="NTP_transferase"/>
    <property type="match status" value="1"/>
</dbReference>
<dbReference type="KEGG" id="jeh:EJN90_09835"/>
<keyword evidence="3" id="KW-1185">Reference proteome</keyword>
<dbReference type="GO" id="GO:0016740">
    <property type="term" value="F:transferase activity"/>
    <property type="evidence" value="ECO:0007669"/>
    <property type="project" value="UniProtKB-KW"/>
</dbReference>
<evidence type="ECO:0000259" key="1">
    <source>
        <dbReference type="Pfam" id="PF00483"/>
    </source>
</evidence>
<dbReference type="Gene3D" id="3.90.550.10">
    <property type="entry name" value="Spore Coat Polysaccharide Biosynthesis Protein SpsA, Chain A"/>
    <property type="match status" value="1"/>
</dbReference>
<accession>A0A3S9HC20</accession>
<evidence type="ECO:0000313" key="2">
    <source>
        <dbReference type="EMBL" id="AZP04915.1"/>
    </source>
</evidence>
<dbReference type="PANTHER" id="PTHR42883:SF2">
    <property type="entry name" value="THYMIDYLYLTRANSFERASE"/>
    <property type="match status" value="1"/>
</dbReference>
<feature type="domain" description="Nucleotidyl transferase" evidence="1">
    <location>
        <begin position="2"/>
        <end position="240"/>
    </location>
</feature>
<dbReference type="InterPro" id="IPR005835">
    <property type="entry name" value="NTP_transferase_dom"/>
</dbReference>
<protein>
    <submittedName>
        <fullName evidence="2">Nucleotidyltransferase family protein</fullName>
    </submittedName>
</protein>
<name>A0A3S9HC20_9LACT</name>
<dbReference type="EMBL" id="CP034465">
    <property type="protein sequence ID" value="AZP04915.1"/>
    <property type="molecule type" value="Genomic_DNA"/>
</dbReference>
<reference evidence="3" key="1">
    <citation type="submission" date="2018-12" db="EMBL/GenBank/DDBJ databases">
        <title>Complete genome sequencing of Jeotgalibaca sp. H21T32.</title>
        <authorList>
            <person name="Bae J.-W."/>
            <person name="Lee S.-Y."/>
        </authorList>
    </citation>
    <scope>NUCLEOTIDE SEQUENCE [LARGE SCALE GENOMIC DNA]</scope>
    <source>
        <strain evidence="3">H21T32</strain>
    </source>
</reference>
<sequence>MKCIILAAGYATRLYPLTENQPKPLLEVAGKSILDYAMEKIERVAEIDEVIIVTNNKFANHFEEWKTSSFYTKDITVVNDGTLTNDTRLGAIGDIQYVIEQLNVQDDLMVIAGDNLFDFELSDFAKFFYQKETDCITTYHEEDYAQLQRAGVIEIDKESRILSFEEKPEKPRSSYCVPAFYLYKKETLPSFNEYLLEGNNPDAPGHFVPYLIQEKAVHAFQFEGKRYDIGTLESYERVQEVFNNK</sequence>